<evidence type="ECO:0000313" key="3">
    <source>
        <dbReference type="Proteomes" id="UP001519460"/>
    </source>
</evidence>
<dbReference type="Proteomes" id="UP001519460">
    <property type="component" value="Unassembled WGS sequence"/>
</dbReference>
<dbReference type="EMBL" id="JACVVK020000016">
    <property type="protein sequence ID" value="KAK7504319.1"/>
    <property type="molecule type" value="Genomic_DNA"/>
</dbReference>
<accession>A0ABD0LXE8</accession>
<dbReference type="AlphaFoldDB" id="A0ABD0LXE8"/>
<keyword evidence="3" id="KW-1185">Reference proteome</keyword>
<protein>
    <submittedName>
        <fullName evidence="2">Uncharacterized protein</fullName>
    </submittedName>
</protein>
<sequence length="135" mass="15111">MRKNAATQRGKKKSTTHVTLSDSSNTQDQAFIAKDGTKWSNVPPNNVGRSSNQNVFRVPPFQLLGCSSVIDPVDAFLLFMSNKNIKSLTQFTNTEGKRQHPDTWVETDEMEMSSHWLPALLGGHEAKHGPSYFDF</sequence>
<feature type="compositionally biased region" description="Polar residues" evidence="1">
    <location>
        <begin position="16"/>
        <end position="29"/>
    </location>
</feature>
<name>A0ABD0LXE8_9CAEN</name>
<evidence type="ECO:0000256" key="1">
    <source>
        <dbReference type="SAM" id="MobiDB-lite"/>
    </source>
</evidence>
<evidence type="ECO:0000313" key="2">
    <source>
        <dbReference type="EMBL" id="KAK7504319.1"/>
    </source>
</evidence>
<feature type="compositionally biased region" description="Basic residues" evidence="1">
    <location>
        <begin position="1"/>
        <end position="15"/>
    </location>
</feature>
<feature type="compositionally biased region" description="Polar residues" evidence="1">
    <location>
        <begin position="38"/>
        <end position="53"/>
    </location>
</feature>
<proteinExistence type="predicted"/>
<comment type="caution">
    <text evidence="2">The sequence shown here is derived from an EMBL/GenBank/DDBJ whole genome shotgun (WGS) entry which is preliminary data.</text>
</comment>
<feature type="region of interest" description="Disordered" evidence="1">
    <location>
        <begin position="1"/>
        <end position="53"/>
    </location>
</feature>
<organism evidence="2 3">
    <name type="scientific">Batillaria attramentaria</name>
    <dbReference type="NCBI Taxonomy" id="370345"/>
    <lineage>
        <taxon>Eukaryota</taxon>
        <taxon>Metazoa</taxon>
        <taxon>Spiralia</taxon>
        <taxon>Lophotrochozoa</taxon>
        <taxon>Mollusca</taxon>
        <taxon>Gastropoda</taxon>
        <taxon>Caenogastropoda</taxon>
        <taxon>Sorbeoconcha</taxon>
        <taxon>Cerithioidea</taxon>
        <taxon>Batillariidae</taxon>
        <taxon>Batillaria</taxon>
    </lineage>
</organism>
<reference evidence="2 3" key="1">
    <citation type="journal article" date="2023" name="Sci. Data">
        <title>Genome assembly of the Korean intertidal mud-creeper Batillaria attramentaria.</title>
        <authorList>
            <person name="Patra A.K."/>
            <person name="Ho P.T."/>
            <person name="Jun S."/>
            <person name="Lee S.J."/>
            <person name="Kim Y."/>
            <person name="Won Y.J."/>
        </authorList>
    </citation>
    <scope>NUCLEOTIDE SEQUENCE [LARGE SCALE GENOMIC DNA]</scope>
    <source>
        <strain evidence="2">Wonlab-2016</strain>
    </source>
</reference>
<gene>
    <name evidence="2" type="ORF">BaRGS_00004623</name>
</gene>